<evidence type="ECO:0000256" key="4">
    <source>
        <dbReference type="ARBA" id="ARBA00023015"/>
    </source>
</evidence>
<dbReference type="Proteomes" id="UP000594688">
    <property type="component" value="Chromosome"/>
</dbReference>
<keyword evidence="5 6" id="KW-0804">Transcription</keyword>
<sequence>MGKRRSSRELAVKFLYLCELNSGEWKEQLEQYWERNPCQKDIIRFSEGLLEKVFEHREHVDVLVQKFSDHFALSRMGVIDRNLLRLAVTEILYSQETPATVVINEAVEIAKRYGSDESPAFINGVLDKIKGEIEGGRVTTSPAS</sequence>
<dbReference type="InterPro" id="IPR011605">
    <property type="entry name" value="NusB_fam"/>
</dbReference>
<proteinExistence type="inferred from homology"/>
<dbReference type="NCBIfam" id="TIGR01951">
    <property type="entry name" value="nusB"/>
    <property type="match status" value="1"/>
</dbReference>
<dbReference type="Gene3D" id="1.10.940.10">
    <property type="entry name" value="NusB-like"/>
    <property type="match status" value="1"/>
</dbReference>
<dbReference type="GO" id="GO:0031564">
    <property type="term" value="P:transcription antitermination"/>
    <property type="evidence" value="ECO:0007669"/>
    <property type="project" value="UniProtKB-KW"/>
</dbReference>
<evidence type="ECO:0000256" key="1">
    <source>
        <dbReference type="ARBA" id="ARBA00005952"/>
    </source>
</evidence>
<gene>
    <name evidence="6 8" type="primary">nusB</name>
    <name evidence="8" type="ORF">G3M70_13040</name>
</gene>
<dbReference type="PANTHER" id="PTHR11078:SF3">
    <property type="entry name" value="ANTITERMINATION NUSB DOMAIN-CONTAINING PROTEIN"/>
    <property type="match status" value="1"/>
</dbReference>
<dbReference type="GO" id="GO:0003723">
    <property type="term" value="F:RNA binding"/>
    <property type="evidence" value="ECO:0007669"/>
    <property type="project" value="UniProtKB-UniRule"/>
</dbReference>
<evidence type="ECO:0000313" key="9">
    <source>
        <dbReference type="Proteomes" id="UP000594688"/>
    </source>
</evidence>
<dbReference type="InterPro" id="IPR006027">
    <property type="entry name" value="NusB_RsmB_TIM44"/>
</dbReference>
<evidence type="ECO:0000259" key="7">
    <source>
        <dbReference type="Pfam" id="PF01029"/>
    </source>
</evidence>
<keyword evidence="3 6" id="KW-0694">RNA-binding</keyword>
<dbReference type="GO" id="GO:0006353">
    <property type="term" value="P:DNA-templated transcription termination"/>
    <property type="evidence" value="ECO:0007669"/>
    <property type="project" value="UniProtKB-UniRule"/>
</dbReference>
<keyword evidence="2 6" id="KW-0889">Transcription antitermination</keyword>
<dbReference type="HAMAP" id="MF_00073">
    <property type="entry name" value="NusB"/>
    <property type="match status" value="1"/>
</dbReference>
<dbReference type="SUPFAM" id="SSF48013">
    <property type="entry name" value="NusB-like"/>
    <property type="match status" value="1"/>
</dbReference>
<dbReference type="InterPro" id="IPR035926">
    <property type="entry name" value="NusB-like_sf"/>
</dbReference>
<name>A0A7T0G0T9_9BACT</name>
<dbReference type="EMBL" id="CP048685">
    <property type="protein sequence ID" value="QPJ62749.1"/>
    <property type="molecule type" value="Genomic_DNA"/>
</dbReference>
<evidence type="ECO:0000256" key="2">
    <source>
        <dbReference type="ARBA" id="ARBA00022814"/>
    </source>
</evidence>
<evidence type="ECO:0000256" key="6">
    <source>
        <dbReference type="HAMAP-Rule" id="MF_00073"/>
    </source>
</evidence>
<dbReference type="AlphaFoldDB" id="A0A7T0G0T9"/>
<comment type="similarity">
    <text evidence="1 6">Belongs to the NusB family.</text>
</comment>
<comment type="function">
    <text evidence="6">Involved in transcription antitermination. Required for transcription of ribosomal RNA (rRNA) genes. Binds specifically to the boxA antiterminator sequence of the ribosomal RNA (rrn) operons.</text>
</comment>
<dbReference type="KEGG" id="nli:G3M70_13040"/>
<dbReference type="PANTHER" id="PTHR11078">
    <property type="entry name" value="N UTILIZATION SUBSTANCE PROTEIN B-RELATED"/>
    <property type="match status" value="1"/>
</dbReference>
<evidence type="ECO:0000256" key="3">
    <source>
        <dbReference type="ARBA" id="ARBA00022884"/>
    </source>
</evidence>
<accession>A0A7T0G0T9</accession>
<protein>
    <recommendedName>
        <fullName evidence="6">Transcription antitermination protein NusB</fullName>
    </recommendedName>
    <alternativeName>
        <fullName evidence="6">Antitermination factor NusB</fullName>
    </alternativeName>
</protein>
<dbReference type="Pfam" id="PF01029">
    <property type="entry name" value="NusB"/>
    <property type="match status" value="1"/>
</dbReference>
<feature type="domain" description="NusB/RsmB/TIM44" evidence="7">
    <location>
        <begin position="6"/>
        <end position="129"/>
    </location>
</feature>
<evidence type="ECO:0000313" key="8">
    <source>
        <dbReference type="EMBL" id="QPJ62749.1"/>
    </source>
</evidence>
<evidence type="ECO:0000256" key="5">
    <source>
        <dbReference type="ARBA" id="ARBA00023163"/>
    </source>
</evidence>
<organism evidence="8 9">
    <name type="scientific">Candidatus Nitronauta litoralis</name>
    <dbReference type="NCBI Taxonomy" id="2705533"/>
    <lineage>
        <taxon>Bacteria</taxon>
        <taxon>Pseudomonadati</taxon>
        <taxon>Nitrospinota/Tectimicrobiota group</taxon>
        <taxon>Nitrospinota</taxon>
        <taxon>Nitrospinia</taxon>
        <taxon>Nitrospinales</taxon>
        <taxon>Nitrospinaceae</taxon>
        <taxon>Candidatus Nitronauta</taxon>
    </lineage>
</organism>
<keyword evidence="4 6" id="KW-0805">Transcription regulation</keyword>
<reference evidence="8 9" key="1">
    <citation type="submission" date="2020-02" db="EMBL/GenBank/DDBJ databases">
        <title>Genomic and physiological characterization of two novel Nitrospinaceae genera.</title>
        <authorList>
            <person name="Mueller A.J."/>
            <person name="Jung M.-Y."/>
            <person name="Strachan C.R."/>
            <person name="Herbold C.W."/>
            <person name="Kirkegaard R.H."/>
            <person name="Daims H."/>
        </authorList>
    </citation>
    <scope>NUCLEOTIDE SEQUENCE [LARGE SCALE GENOMIC DNA]</scope>
    <source>
        <strain evidence="8">EB</strain>
    </source>
</reference>
<dbReference type="GO" id="GO:0005829">
    <property type="term" value="C:cytosol"/>
    <property type="evidence" value="ECO:0007669"/>
    <property type="project" value="TreeGrafter"/>
</dbReference>